<reference evidence="1 2" key="1">
    <citation type="submission" date="2024-08" db="EMBL/GenBank/DDBJ databases">
        <authorList>
            <person name="Cucini C."/>
            <person name="Frati F."/>
        </authorList>
    </citation>
    <scope>NUCLEOTIDE SEQUENCE [LARGE SCALE GENOMIC DNA]</scope>
</reference>
<comment type="caution">
    <text evidence="1">The sequence shown here is derived from an EMBL/GenBank/DDBJ whole genome shotgun (WGS) entry which is preliminary data.</text>
</comment>
<organism evidence="1 2">
    <name type="scientific">Orchesella dallaii</name>
    <dbReference type="NCBI Taxonomy" id="48710"/>
    <lineage>
        <taxon>Eukaryota</taxon>
        <taxon>Metazoa</taxon>
        <taxon>Ecdysozoa</taxon>
        <taxon>Arthropoda</taxon>
        <taxon>Hexapoda</taxon>
        <taxon>Collembola</taxon>
        <taxon>Entomobryomorpha</taxon>
        <taxon>Entomobryoidea</taxon>
        <taxon>Orchesellidae</taxon>
        <taxon>Orchesellinae</taxon>
        <taxon>Orchesella</taxon>
    </lineage>
</organism>
<protein>
    <submittedName>
        <fullName evidence="1">Uncharacterized protein</fullName>
    </submittedName>
</protein>
<proteinExistence type="predicted"/>
<gene>
    <name evidence="1" type="ORF">ODALV1_LOCUS28515</name>
</gene>
<accession>A0ABP1S1L5</accession>
<dbReference type="Proteomes" id="UP001642540">
    <property type="component" value="Unassembled WGS sequence"/>
</dbReference>
<evidence type="ECO:0000313" key="2">
    <source>
        <dbReference type="Proteomes" id="UP001642540"/>
    </source>
</evidence>
<name>A0ABP1S1L5_9HEXA</name>
<evidence type="ECO:0000313" key="1">
    <source>
        <dbReference type="EMBL" id="CAL8140981.1"/>
    </source>
</evidence>
<keyword evidence="2" id="KW-1185">Reference proteome</keyword>
<dbReference type="EMBL" id="CAXLJM020000144">
    <property type="protein sequence ID" value="CAL8140981.1"/>
    <property type="molecule type" value="Genomic_DNA"/>
</dbReference>
<sequence>MVQPGSSRYKVIIRYDLNSRYFGVLDEMTAIRIFRTQQVFDTIINAIYGSVLIAYHHVELMLCFLGGSLTLLKATDKVLDGEPLMLAALLVAVFGSLLIEYEESTEISELRQKSDEFVRRRVSFRCSMLHKFAKSCGNLKVNSGYPFFNVGKDTFTQFLAHGFDFLIVRIWKYSALIPLLADRRWSLAMEFLRWRIGDGAWRWSSCGGGSDMELGGGVPAVADRRWSLAVEFLRWRIGYGAWRWSSCGGGSDMELGGGVSAVADRRWSLAVEFLRWRIGYGACRWSSCGGGSDMELVGGVPAVADPRWSLAVADRI</sequence>